<name>A0A4V3XJ37_9APHY</name>
<evidence type="ECO:0000256" key="1">
    <source>
        <dbReference type="ARBA" id="ARBA00001974"/>
    </source>
</evidence>
<reference evidence="10 11" key="1">
    <citation type="submission" date="2019-02" db="EMBL/GenBank/DDBJ databases">
        <title>Genome sequencing of the rare red list fungi Antrodiella citrinella (Flaviporus citrinellus).</title>
        <authorList>
            <person name="Buettner E."/>
            <person name="Kellner H."/>
        </authorList>
    </citation>
    <scope>NUCLEOTIDE SEQUENCE [LARGE SCALE GENOMIC DNA]</scope>
    <source>
        <strain evidence="10 11">DSM 108506</strain>
    </source>
</reference>
<keyword evidence="11" id="KW-1185">Reference proteome</keyword>
<dbReference type="InterPro" id="IPR000172">
    <property type="entry name" value="GMC_OxRdtase_N"/>
</dbReference>
<dbReference type="PANTHER" id="PTHR11552">
    <property type="entry name" value="GLUCOSE-METHANOL-CHOLINE GMC OXIDOREDUCTASE"/>
    <property type="match status" value="1"/>
</dbReference>
<dbReference type="Pfam" id="PF05199">
    <property type="entry name" value="GMC_oxred_C"/>
    <property type="match status" value="1"/>
</dbReference>
<dbReference type="Proteomes" id="UP000308730">
    <property type="component" value="Unassembled WGS sequence"/>
</dbReference>
<evidence type="ECO:0000259" key="9">
    <source>
        <dbReference type="Pfam" id="PF05199"/>
    </source>
</evidence>
<dbReference type="OrthoDB" id="269227at2759"/>
<evidence type="ECO:0000259" key="8">
    <source>
        <dbReference type="Pfam" id="PF00732"/>
    </source>
</evidence>
<evidence type="ECO:0000313" key="10">
    <source>
        <dbReference type="EMBL" id="THH31583.1"/>
    </source>
</evidence>
<dbReference type="PANTHER" id="PTHR11552:SF201">
    <property type="entry name" value="GLUCOSE-METHANOL-CHOLINE OXIDOREDUCTASE N-TERMINAL DOMAIN-CONTAINING PROTEIN"/>
    <property type="match status" value="1"/>
</dbReference>
<dbReference type="AlphaFoldDB" id="A0A4V3XJ37"/>
<keyword evidence="6" id="KW-0560">Oxidoreductase</keyword>
<feature type="domain" description="Glucose-methanol-choline oxidoreductase N-terminal" evidence="8">
    <location>
        <begin position="120"/>
        <end position="344"/>
    </location>
</feature>
<sequence>MPIVSVEQFVAAKLDYLVVGGGTSGLVVAARLSEDPNVTVGVLEAGKYHENAPEVNIPGMMARALHNPEFDWDFRTEPQKYVKDRQLAQSRGKGLGGSSLVNDFVLTSVIGDLICMLQLNLLAMARPGKVELDALEELGNPGWNWETTLEYMKKSEHLDPLKLSPEDAVRYAAAPRPENHGTNGPIAKSFPPHITESHAAILDALEAQGLPRNPDNGDGYPVGGLLVVTNVDSTNATRSYSASGYYAPNAERLNFLVLTEAYATKIHLSATSSGLQRATGVSFSYKDKLFDISAAKEVILSASTFQNPQLLELSGVGDRDVLSSFGIETKIDLPGVGENLQDHALVPTIVEVDSKIKSIEILFDPTQLAEQQELYKQQQGILAGIPSSIFAFMPGNVIGSEDDVKKWKSLSAISGSAPEIFAYTKPSVKKGIEKQYEIMSKWVDNPVQPLSQLLMFNGPFPVPGLKIDFSKRHLTLLCAYTHPFHRGTVHIKSTNPAEPPAIQQNYFSNDADLDILVKTVKWMKKVYATAPLKDLVVQRIVPTGEETEEELREWAKDMLATVHHPVGTCAMMPKELGGVVDSKLLVYGTENLRVIDTSVIPLQISSNVQTLAYAIAEKAADIIKGV</sequence>
<dbReference type="InterPro" id="IPR007867">
    <property type="entry name" value="GMC_OxRtase_C"/>
</dbReference>
<dbReference type="SUPFAM" id="SSF54373">
    <property type="entry name" value="FAD-linked reductases, C-terminal domain"/>
    <property type="match status" value="1"/>
</dbReference>
<dbReference type="Gene3D" id="3.50.50.60">
    <property type="entry name" value="FAD/NAD(P)-binding domain"/>
    <property type="match status" value="2"/>
</dbReference>
<dbReference type="PIRSF" id="PIRSF000137">
    <property type="entry name" value="Alcohol_oxidase"/>
    <property type="match status" value="1"/>
</dbReference>
<evidence type="ECO:0000256" key="2">
    <source>
        <dbReference type="ARBA" id="ARBA00010790"/>
    </source>
</evidence>
<evidence type="ECO:0008006" key="12">
    <source>
        <dbReference type="Google" id="ProtNLM"/>
    </source>
</evidence>
<dbReference type="Pfam" id="PF00732">
    <property type="entry name" value="GMC_oxred_N"/>
    <property type="match status" value="1"/>
</dbReference>
<dbReference type="SUPFAM" id="SSF51905">
    <property type="entry name" value="FAD/NAD(P)-binding domain"/>
    <property type="match status" value="1"/>
</dbReference>
<accession>A0A4V3XJ37</accession>
<evidence type="ECO:0000256" key="5">
    <source>
        <dbReference type="ARBA" id="ARBA00022827"/>
    </source>
</evidence>
<keyword evidence="4" id="KW-0732">Signal</keyword>
<comment type="cofactor">
    <cofactor evidence="1 7">
        <name>FAD</name>
        <dbReference type="ChEBI" id="CHEBI:57692"/>
    </cofactor>
</comment>
<dbReference type="GO" id="GO:0050660">
    <property type="term" value="F:flavin adenine dinucleotide binding"/>
    <property type="evidence" value="ECO:0007669"/>
    <property type="project" value="InterPro"/>
</dbReference>
<keyword evidence="3" id="KW-0285">Flavoprotein</keyword>
<organism evidence="10 11">
    <name type="scientific">Antrodiella citrinella</name>
    <dbReference type="NCBI Taxonomy" id="2447956"/>
    <lineage>
        <taxon>Eukaryota</taxon>
        <taxon>Fungi</taxon>
        <taxon>Dikarya</taxon>
        <taxon>Basidiomycota</taxon>
        <taxon>Agaricomycotina</taxon>
        <taxon>Agaricomycetes</taxon>
        <taxon>Polyporales</taxon>
        <taxon>Steccherinaceae</taxon>
        <taxon>Antrodiella</taxon>
    </lineage>
</organism>
<feature type="binding site" evidence="7">
    <location>
        <begin position="102"/>
        <end position="105"/>
    </location>
    <ligand>
        <name>FAD</name>
        <dbReference type="ChEBI" id="CHEBI:57692"/>
    </ligand>
</feature>
<comment type="caution">
    <text evidence="10">The sequence shown here is derived from an EMBL/GenBank/DDBJ whole genome shotgun (WGS) entry which is preliminary data.</text>
</comment>
<proteinExistence type="inferred from homology"/>
<gene>
    <name evidence="10" type="ORF">EUX98_g2621</name>
</gene>
<keyword evidence="5 7" id="KW-0274">FAD</keyword>
<dbReference type="InterPro" id="IPR036188">
    <property type="entry name" value="FAD/NAD-bd_sf"/>
</dbReference>
<evidence type="ECO:0000256" key="6">
    <source>
        <dbReference type="ARBA" id="ARBA00023002"/>
    </source>
</evidence>
<evidence type="ECO:0000256" key="3">
    <source>
        <dbReference type="ARBA" id="ARBA00022630"/>
    </source>
</evidence>
<dbReference type="GO" id="GO:0016614">
    <property type="term" value="F:oxidoreductase activity, acting on CH-OH group of donors"/>
    <property type="evidence" value="ECO:0007669"/>
    <property type="project" value="InterPro"/>
</dbReference>
<dbReference type="InterPro" id="IPR012132">
    <property type="entry name" value="GMC_OxRdtase"/>
</dbReference>
<evidence type="ECO:0000256" key="7">
    <source>
        <dbReference type="PIRSR" id="PIRSR000137-2"/>
    </source>
</evidence>
<evidence type="ECO:0000313" key="11">
    <source>
        <dbReference type="Proteomes" id="UP000308730"/>
    </source>
</evidence>
<dbReference type="Gene3D" id="3.30.560.10">
    <property type="entry name" value="Glucose Oxidase, domain 3"/>
    <property type="match status" value="2"/>
</dbReference>
<evidence type="ECO:0000256" key="4">
    <source>
        <dbReference type="ARBA" id="ARBA00022729"/>
    </source>
</evidence>
<feature type="domain" description="Glucose-methanol-choline oxidoreductase C-terminal" evidence="9">
    <location>
        <begin position="483"/>
        <end position="616"/>
    </location>
</feature>
<feature type="binding site" evidence="7">
    <location>
        <begin position="23"/>
        <end position="24"/>
    </location>
    <ligand>
        <name>FAD</name>
        <dbReference type="ChEBI" id="CHEBI:57692"/>
    </ligand>
</feature>
<dbReference type="EMBL" id="SGPM01000043">
    <property type="protein sequence ID" value="THH31583.1"/>
    <property type="molecule type" value="Genomic_DNA"/>
</dbReference>
<comment type="similarity">
    <text evidence="2">Belongs to the GMC oxidoreductase family.</text>
</comment>
<protein>
    <recommendedName>
        <fullName evidence="12">Glucose-methanol-choline oxidoreductase N-terminal domain-containing protein</fullName>
    </recommendedName>
</protein>